<keyword evidence="2" id="KW-0812">Transmembrane</keyword>
<feature type="transmembrane region" description="Helical" evidence="2">
    <location>
        <begin position="28"/>
        <end position="51"/>
    </location>
</feature>
<evidence type="ECO:0000256" key="2">
    <source>
        <dbReference type="SAM" id="Phobius"/>
    </source>
</evidence>
<comment type="caution">
    <text evidence="4">The sequence shown here is derived from an EMBL/GenBank/DDBJ whole genome shotgun (WGS) entry which is preliminary data.</text>
</comment>
<dbReference type="EMBL" id="QCYY01001466">
    <property type="protein sequence ID" value="ROT77834.1"/>
    <property type="molecule type" value="Genomic_DNA"/>
</dbReference>
<feature type="region of interest" description="Disordered" evidence="1">
    <location>
        <begin position="362"/>
        <end position="394"/>
    </location>
</feature>
<evidence type="ECO:0000256" key="1">
    <source>
        <dbReference type="SAM" id="MobiDB-lite"/>
    </source>
</evidence>
<feature type="domain" description="Neurotransmitter-gated ion-channel transmembrane" evidence="3">
    <location>
        <begin position="11"/>
        <end position="119"/>
    </location>
</feature>
<feature type="non-terminal residue" evidence="4">
    <location>
        <position position="1"/>
    </location>
</feature>
<sequence length="394" mass="42694">NLIITPPRPSTGIQAGLPQVSYVKAIDVWMGACTAFVFCALLEFTLVNYMWRRRPQEFRSRGGSKGGCLAERYAQITTTAHPQKPTGGGTTPTEAKAVVASLTTSPGAAPSCGASEVKVGGPVHDDPTMTAQFVRAFKQSNKIKARQIDEYCRCTDHFAEEYIRGTKWFVFYGRNSSLDIHPNHTKCSVRLSLRPGPKKLTIDLSLQPEILATSTGPALTKSRYAYDLTLRSASSYVCYTRHWNLARGFYPTFGTLSTTDPAPSPSQDPKPTLAPSLERDDIQAPGGSAERDDHDDEGPPSRRVVRRGAVPRRRRTPVDGAACAGREGGGRPVALPPRLLLLHLQPPPSLLSLFQFLLSPSSRTDPAPSTPALNSSRTTSLALPGPLNPLNLPP</sequence>
<dbReference type="GO" id="GO:0006811">
    <property type="term" value="P:monoatomic ion transport"/>
    <property type="evidence" value="ECO:0007669"/>
    <property type="project" value="InterPro"/>
</dbReference>
<feature type="compositionally biased region" description="Basic residues" evidence="1">
    <location>
        <begin position="303"/>
        <end position="315"/>
    </location>
</feature>
<dbReference type="SUPFAM" id="SSF90112">
    <property type="entry name" value="Neurotransmitter-gated ion-channel transmembrane pore"/>
    <property type="match status" value="1"/>
</dbReference>
<keyword evidence="5" id="KW-1185">Reference proteome</keyword>
<keyword evidence="4" id="KW-0675">Receptor</keyword>
<keyword evidence="2" id="KW-1133">Transmembrane helix</keyword>
<keyword evidence="2" id="KW-0472">Membrane</keyword>
<dbReference type="Pfam" id="PF02932">
    <property type="entry name" value="Neur_chan_memb"/>
    <property type="match status" value="1"/>
</dbReference>
<feature type="compositionally biased region" description="Low complexity" evidence="1">
    <location>
        <begin position="381"/>
        <end position="394"/>
    </location>
</feature>
<accession>A0A423TMY9</accession>
<protein>
    <submittedName>
        <fullName evidence="4">Putative glycine receptor subunit alpha-2-like</fullName>
    </submittedName>
</protein>
<evidence type="ECO:0000259" key="3">
    <source>
        <dbReference type="Pfam" id="PF02932"/>
    </source>
</evidence>
<dbReference type="AlphaFoldDB" id="A0A423TMY9"/>
<evidence type="ECO:0000313" key="4">
    <source>
        <dbReference type="EMBL" id="ROT77834.1"/>
    </source>
</evidence>
<feature type="compositionally biased region" description="Polar residues" evidence="1">
    <location>
        <begin position="371"/>
        <end position="380"/>
    </location>
</feature>
<dbReference type="Gene3D" id="6.10.250.2810">
    <property type="match status" value="1"/>
</dbReference>
<dbReference type="GO" id="GO:0016020">
    <property type="term" value="C:membrane"/>
    <property type="evidence" value="ECO:0007669"/>
    <property type="project" value="InterPro"/>
</dbReference>
<dbReference type="InterPro" id="IPR036719">
    <property type="entry name" value="Neuro-gated_channel_TM_sf"/>
</dbReference>
<reference evidence="4 5" key="2">
    <citation type="submission" date="2019-01" db="EMBL/GenBank/DDBJ databases">
        <title>The decoding of complex shrimp genome reveals the adaptation for benthos swimmer, frequently molting mechanism and breeding impact on genome.</title>
        <authorList>
            <person name="Sun Y."/>
            <person name="Gao Y."/>
            <person name="Yu Y."/>
        </authorList>
    </citation>
    <scope>NUCLEOTIDE SEQUENCE [LARGE SCALE GENOMIC DNA]</scope>
    <source>
        <tissue evidence="4">Muscle</tissue>
    </source>
</reference>
<feature type="compositionally biased region" description="Basic and acidic residues" evidence="1">
    <location>
        <begin position="289"/>
        <end position="300"/>
    </location>
</feature>
<dbReference type="InterPro" id="IPR006029">
    <property type="entry name" value="Neurotrans-gated_channel_TM"/>
</dbReference>
<proteinExistence type="predicted"/>
<name>A0A423TMY9_PENVA</name>
<feature type="region of interest" description="Disordered" evidence="1">
    <location>
        <begin position="257"/>
        <end position="332"/>
    </location>
</feature>
<gene>
    <name evidence="4" type="ORF">C7M84_003469</name>
</gene>
<organism evidence="4 5">
    <name type="scientific">Penaeus vannamei</name>
    <name type="common">Whiteleg shrimp</name>
    <name type="synonym">Litopenaeus vannamei</name>
    <dbReference type="NCBI Taxonomy" id="6689"/>
    <lineage>
        <taxon>Eukaryota</taxon>
        <taxon>Metazoa</taxon>
        <taxon>Ecdysozoa</taxon>
        <taxon>Arthropoda</taxon>
        <taxon>Crustacea</taxon>
        <taxon>Multicrustacea</taxon>
        <taxon>Malacostraca</taxon>
        <taxon>Eumalacostraca</taxon>
        <taxon>Eucarida</taxon>
        <taxon>Decapoda</taxon>
        <taxon>Dendrobranchiata</taxon>
        <taxon>Penaeoidea</taxon>
        <taxon>Penaeidae</taxon>
        <taxon>Penaeus</taxon>
    </lineage>
</organism>
<evidence type="ECO:0000313" key="5">
    <source>
        <dbReference type="Proteomes" id="UP000283509"/>
    </source>
</evidence>
<reference evidence="4 5" key="1">
    <citation type="submission" date="2018-04" db="EMBL/GenBank/DDBJ databases">
        <authorList>
            <person name="Zhang X."/>
            <person name="Yuan J."/>
            <person name="Li F."/>
            <person name="Xiang J."/>
        </authorList>
    </citation>
    <scope>NUCLEOTIDE SEQUENCE [LARGE SCALE GENOMIC DNA]</scope>
    <source>
        <tissue evidence="4">Muscle</tissue>
    </source>
</reference>
<dbReference type="OrthoDB" id="442503at2759"/>
<dbReference type="Proteomes" id="UP000283509">
    <property type="component" value="Unassembled WGS sequence"/>
</dbReference>